<dbReference type="Pfam" id="PF04138">
    <property type="entry name" value="GtrA_DPMS_TM"/>
    <property type="match status" value="1"/>
</dbReference>
<comment type="caution">
    <text evidence="8">The sequence shown here is derived from an EMBL/GenBank/DDBJ whole genome shotgun (WGS) entry which is preliminary data.</text>
</comment>
<evidence type="ECO:0000256" key="1">
    <source>
        <dbReference type="ARBA" id="ARBA00004141"/>
    </source>
</evidence>
<evidence type="ECO:0000256" key="4">
    <source>
        <dbReference type="ARBA" id="ARBA00022989"/>
    </source>
</evidence>
<feature type="domain" description="GtrA/DPMS transmembrane" evidence="7">
    <location>
        <begin position="15"/>
        <end position="130"/>
    </location>
</feature>
<keyword evidence="4 6" id="KW-1133">Transmembrane helix</keyword>
<organism evidence="8 9">
    <name type="scientific">Loigolactobacillus jiayinensis</name>
    <dbReference type="NCBI Taxonomy" id="2486016"/>
    <lineage>
        <taxon>Bacteria</taxon>
        <taxon>Bacillati</taxon>
        <taxon>Bacillota</taxon>
        <taxon>Bacilli</taxon>
        <taxon>Lactobacillales</taxon>
        <taxon>Lactobacillaceae</taxon>
        <taxon>Loigolactobacillus</taxon>
    </lineage>
</organism>
<evidence type="ECO:0000313" key="9">
    <source>
        <dbReference type="Proteomes" id="UP001596289"/>
    </source>
</evidence>
<evidence type="ECO:0000313" key="8">
    <source>
        <dbReference type="EMBL" id="MFC6170709.1"/>
    </source>
</evidence>
<accession>A0ABW1RHW2</accession>
<gene>
    <name evidence="8" type="ORF">ACFQGP_08990</name>
</gene>
<evidence type="ECO:0000256" key="2">
    <source>
        <dbReference type="ARBA" id="ARBA00009399"/>
    </source>
</evidence>
<keyword evidence="5 6" id="KW-0472">Membrane</keyword>
<evidence type="ECO:0000256" key="3">
    <source>
        <dbReference type="ARBA" id="ARBA00022692"/>
    </source>
</evidence>
<dbReference type="Proteomes" id="UP001596289">
    <property type="component" value="Unassembled WGS sequence"/>
</dbReference>
<dbReference type="InterPro" id="IPR051401">
    <property type="entry name" value="GtrA_CellWall_Glycosyl"/>
</dbReference>
<dbReference type="PANTHER" id="PTHR38459">
    <property type="entry name" value="PROPHAGE BACTOPRENOL-LINKED GLUCOSE TRANSLOCASE HOMOLOG"/>
    <property type="match status" value="1"/>
</dbReference>
<protein>
    <submittedName>
        <fullName evidence="8">GtrA family protein</fullName>
    </submittedName>
</protein>
<sequence length="136" mass="15563">MIIQLFKKYQAIIAYLFFGGLTTLINIGVFAILNPFMNYQVANVSAWFISVLFAYITNKLWVFSSKTAGFSEFVKEISSFFFFRILSLIMDILIMWVGVSLLHANPLLTKIVDNVVVVVANYFFSKLFIFNSKQGN</sequence>
<feature type="transmembrane region" description="Helical" evidence="6">
    <location>
        <begin position="39"/>
        <end position="56"/>
    </location>
</feature>
<proteinExistence type="inferred from homology"/>
<evidence type="ECO:0000256" key="6">
    <source>
        <dbReference type="SAM" id="Phobius"/>
    </source>
</evidence>
<comment type="similarity">
    <text evidence="2">Belongs to the GtrA family.</text>
</comment>
<comment type="subcellular location">
    <subcellularLocation>
        <location evidence="1">Membrane</location>
        <topology evidence="1">Multi-pass membrane protein</topology>
    </subcellularLocation>
</comment>
<evidence type="ECO:0000256" key="5">
    <source>
        <dbReference type="ARBA" id="ARBA00023136"/>
    </source>
</evidence>
<reference evidence="9" key="1">
    <citation type="journal article" date="2019" name="Int. J. Syst. Evol. Microbiol.">
        <title>The Global Catalogue of Microorganisms (GCM) 10K type strain sequencing project: providing services to taxonomists for standard genome sequencing and annotation.</title>
        <authorList>
            <consortium name="The Broad Institute Genomics Platform"/>
            <consortium name="The Broad Institute Genome Sequencing Center for Infectious Disease"/>
            <person name="Wu L."/>
            <person name="Ma J."/>
        </authorList>
    </citation>
    <scope>NUCLEOTIDE SEQUENCE [LARGE SCALE GENOMIC DNA]</scope>
    <source>
        <strain evidence="9">CCM 8904</strain>
    </source>
</reference>
<evidence type="ECO:0000259" key="7">
    <source>
        <dbReference type="Pfam" id="PF04138"/>
    </source>
</evidence>
<feature type="transmembrane region" description="Helical" evidence="6">
    <location>
        <begin position="12"/>
        <end position="33"/>
    </location>
</feature>
<feature type="transmembrane region" description="Helical" evidence="6">
    <location>
        <begin position="111"/>
        <end position="130"/>
    </location>
</feature>
<keyword evidence="3 6" id="KW-0812">Transmembrane</keyword>
<feature type="transmembrane region" description="Helical" evidence="6">
    <location>
        <begin position="77"/>
        <end position="99"/>
    </location>
</feature>
<dbReference type="EMBL" id="JBHSSL010000051">
    <property type="protein sequence ID" value="MFC6170709.1"/>
    <property type="molecule type" value="Genomic_DNA"/>
</dbReference>
<keyword evidence="9" id="KW-1185">Reference proteome</keyword>
<dbReference type="PANTHER" id="PTHR38459:SF5">
    <property type="entry name" value="CELL WALL TEICHOIC ACID GLYCOSYLATION PROTEIN GTCA"/>
    <property type="match status" value="1"/>
</dbReference>
<name>A0ABW1RHW2_9LACO</name>
<dbReference type="InterPro" id="IPR007267">
    <property type="entry name" value="GtrA_DPMS_TM"/>
</dbReference>
<dbReference type="RefSeq" id="WP_125553964.1">
    <property type="nucleotide sequence ID" value="NZ_JBHSSL010000051.1"/>
</dbReference>